<dbReference type="InterPro" id="IPR022158">
    <property type="entry name" value="Inositol_phosphatase"/>
</dbReference>
<feature type="compositionally biased region" description="Basic and acidic residues" evidence="1">
    <location>
        <begin position="1"/>
        <end position="12"/>
    </location>
</feature>
<feature type="region of interest" description="Disordered" evidence="1">
    <location>
        <begin position="186"/>
        <end position="395"/>
    </location>
</feature>
<feature type="compositionally biased region" description="Basic and acidic residues" evidence="1">
    <location>
        <begin position="214"/>
        <end position="225"/>
    </location>
</feature>
<reference evidence="3 4" key="1">
    <citation type="journal article" date="2024" name="Science">
        <title>Giant polyketide synthase enzymes in the biosynthesis of giant marine polyether toxins.</title>
        <authorList>
            <person name="Fallon T.R."/>
            <person name="Shende V.V."/>
            <person name="Wierzbicki I.H."/>
            <person name="Pendleton A.L."/>
            <person name="Watervoot N.F."/>
            <person name="Auber R.P."/>
            <person name="Gonzalez D.J."/>
            <person name="Wisecaver J.H."/>
            <person name="Moore B.S."/>
        </authorList>
    </citation>
    <scope>NUCLEOTIDE SEQUENCE [LARGE SCALE GENOMIC DNA]</scope>
    <source>
        <strain evidence="3 4">12B1</strain>
    </source>
</reference>
<proteinExistence type="predicted"/>
<evidence type="ECO:0000313" key="3">
    <source>
        <dbReference type="EMBL" id="KAL1511372.1"/>
    </source>
</evidence>
<evidence type="ECO:0000313" key="4">
    <source>
        <dbReference type="Proteomes" id="UP001515480"/>
    </source>
</evidence>
<organism evidence="3 4">
    <name type="scientific">Prymnesium parvum</name>
    <name type="common">Toxic golden alga</name>
    <dbReference type="NCBI Taxonomy" id="97485"/>
    <lineage>
        <taxon>Eukaryota</taxon>
        <taxon>Haptista</taxon>
        <taxon>Haptophyta</taxon>
        <taxon>Prymnesiophyceae</taxon>
        <taxon>Prymnesiales</taxon>
        <taxon>Prymnesiaceae</taxon>
        <taxon>Prymnesium</taxon>
    </lineage>
</organism>
<feature type="compositionally biased region" description="Low complexity" evidence="1">
    <location>
        <begin position="328"/>
        <end position="377"/>
    </location>
</feature>
<evidence type="ECO:0000256" key="1">
    <source>
        <dbReference type="SAM" id="MobiDB-lite"/>
    </source>
</evidence>
<feature type="compositionally biased region" description="Pro residues" evidence="1">
    <location>
        <begin position="295"/>
        <end position="309"/>
    </location>
</feature>
<evidence type="ECO:0000259" key="2">
    <source>
        <dbReference type="Pfam" id="PF12456"/>
    </source>
</evidence>
<protein>
    <recommendedName>
        <fullName evidence="2">Inositol phosphatase domain-containing protein</fullName>
    </recommendedName>
</protein>
<dbReference type="AlphaFoldDB" id="A0AB34J571"/>
<keyword evidence="4" id="KW-1185">Reference proteome</keyword>
<dbReference type="EMBL" id="JBGBPQ010000014">
    <property type="protein sequence ID" value="KAL1511372.1"/>
    <property type="molecule type" value="Genomic_DNA"/>
</dbReference>
<comment type="caution">
    <text evidence="3">The sequence shown here is derived from an EMBL/GenBank/DDBJ whole genome shotgun (WGS) entry which is preliminary data.</text>
</comment>
<accession>A0AB34J571</accession>
<sequence length="638" mass="66443">MAEESNHTEQAADHGAANSAAPPIEEPAVPPTDEAVTVAAEAAVVLPNETALVALPSEDGVLLITKETALPRTEETVPLGADEMASPLTEEVVLPPPAEEAAHLPFNVVGALHSQAVVGLLSEGEVTPRSQEAVGDLIEEVAPLAEEVLPPLSQEVAAPPEGLGSPTHAVVGSLTEEGVDSLTEEGVDSFTEEGVGSLTEEGVDSFTEEGVGSRTEEVVGSRTEEGVEADGTPSTAGRGTASNSSALDGAVAPPSDLLGELPARPLEPAPLFPDALAPSPSPFATDVTPTDAIAPPSPARAPPSPPPWADPLSPRGSPGMRREGNGGAAHEAAAAAPAASDAAAPAQRAAATGGSSEEASVGAGEMRTVELEPAAPREAAEAGHDVVLSRRSRRESAPATVLRSAAAALERVGSVAELAALLEEHGTQLLIAGNAESVRRSVQYVSGLVRKGEGTLCGWPVVSCNEWGMQQPRVLVLTSQSLYRVAFVAQNGTVDHYSRTSLAAIKRIERGRQAFRVCVTEPDGRENPLTYFWTEYVQKGTPRDNRFERVYYPSVSSEVPTHAAIEFILHTIKAANRILCNKVGESLHVSELEIVDSQPEESIIEEVVGSTTRGIEQLSKGIIGAWQATFVQRSSSRS</sequence>
<gene>
    <name evidence="3" type="ORF">AB1Y20_006174</name>
</gene>
<name>A0AB34J571_PRYPA</name>
<feature type="compositionally biased region" description="Polar residues" evidence="1">
    <location>
        <begin position="232"/>
        <end position="246"/>
    </location>
</feature>
<feature type="region of interest" description="Disordered" evidence="1">
    <location>
        <begin position="1"/>
        <end position="34"/>
    </location>
</feature>
<feature type="domain" description="Inositol phosphatase" evidence="2">
    <location>
        <begin position="439"/>
        <end position="513"/>
    </location>
</feature>
<dbReference type="Pfam" id="PF12456">
    <property type="entry name" value="hSac2"/>
    <property type="match status" value="1"/>
</dbReference>
<feature type="compositionally biased region" description="Basic and acidic residues" evidence="1">
    <location>
        <begin position="378"/>
        <end position="388"/>
    </location>
</feature>
<dbReference type="Proteomes" id="UP001515480">
    <property type="component" value="Unassembled WGS sequence"/>
</dbReference>